<gene>
    <name evidence="3" type="ORF">O3M35_000524</name>
</gene>
<feature type="compositionally biased region" description="Polar residues" evidence="1">
    <location>
        <begin position="16"/>
        <end position="26"/>
    </location>
</feature>
<dbReference type="EMBL" id="JAPXFL010000001">
    <property type="protein sequence ID" value="KAK9511973.1"/>
    <property type="molecule type" value="Genomic_DNA"/>
</dbReference>
<evidence type="ECO:0000313" key="4">
    <source>
        <dbReference type="Proteomes" id="UP001461498"/>
    </source>
</evidence>
<feature type="transmembrane region" description="Helical" evidence="2">
    <location>
        <begin position="182"/>
        <end position="207"/>
    </location>
</feature>
<evidence type="ECO:0000313" key="3">
    <source>
        <dbReference type="EMBL" id="KAK9511973.1"/>
    </source>
</evidence>
<comment type="caution">
    <text evidence="3">The sequence shown here is derived from an EMBL/GenBank/DDBJ whole genome shotgun (WGS) entry which is preliminary data.</text>
</comment>
<feature type="region of interest" description="Disordered" evidence="1">
    <location>
        <begin position="1"/>
        <end position="26"/>
    </location>
</feature>
<keyword evidence="2" id="KW-1133">Transmembrane helix</keyword>
<accession>A0AAW1DP74</accession>
<keyword evidence="2" id="KW-0472">Membrane</keyword>
<feature type="transmembrane region" description="Helical" evidence="2">
    <location>
        <begin position="135"/>
        <end position="161"/>
    </location>
</feature>
<dbReference type="AlphaFoldDB" id="A0AAW1DP74"/>
<dbReference type="Proteomes" id="UP001461498">
    <property type="component" value="Unassembled WGS sequence"/>
</dbReference>
<proteinExistence type="predicted"/>
<keyword evidence="4" id="KW-1185">Reference proteome</keyword>
<reference evidence="3 4" key="1">
    <citation type="submission" date="2022-12" db="EMBL/GenBank/DDBJ databases">
        <title>Chromosome-level genome assembly of true bugs.</title>
        <authorList>
            <person name="Ma L."/>
            <person name="Li H."/>
        </authorList>
    </citation>
    <scope>NUCLEOTIDE SEQUENCE [LARGE SCALE GENOMIC DNA]</scope>
    <source>
        <strain evidence="3">Lab_2022b</strain>
    </source>
</reference>
<organism evidence="3 4">
    <name type="scientific">Rhynocoris fuscipes</name>
    <dbReference type="NCBI Taxonomy" id="488301"/>
    <lineage>
        <taxon>Eukaryota</taxon>
        <taxon>Metazoa</taxon>
        <taxon>Ecdysozoa</taxon>
        <taxon>Arthropoda</taxon>
        <taxon>Hexapoda</taxon>
        <taxon>Insecta</taxon>
        <taxon>Pterygota</taxon>
        <taxon>Neoptera</taxon>
        <taxon>Paraneoptera</taxon>
        <taxon>Hemiptera</taxon>
        <taxon>Heteroptera</taxon>
        <taxon>Panheteroptera</taxon>
        <taxon>Cimicomorpha</taxon>
        <taxon>Reduviidae</taxon>
        <taxon>Harpactorinae</taxon>
        <taxon>Harpactorini</taxon>
        <taxon>Rhynocoris</taxon>
    </lineage>
</organism>
<name>A0AAW1DP74_9HEMI</name>
<keyword evidence="2" id="KW-0812">Transmembrane</keyword>
<evidence type="ECO:0000256" key="1">
    <source>
        <dbReference type="SAM" id="MobiDB-lite"/>
    </source>
</evidence>
<sequence>MVDSTTENNLGDADNTFRTNEPNLQRNTDEKFLDKTSDYEFYPSLFSKLLKLTSKTIVTFWQTLYSFFVIQEELIDENNKMACRRSKHPDPLGATYAIRSIRDQIAVLQEKRGISADENNFINLLSVIIQQSGHAMYAVFSMFLALLPAGAILIHTVHFMLDKLLDVMTTRKRKDLWFKGSVFIIQLIFICIVIHFIFAAIFAPIFAMQTTIVSKLLFMEEKSEPVCSTKSFTFQNAIRKKPAVCRNRSPIVTPMIPSLSLKAIITRIFNIKKIILAIMQENSNGV</sequence>
<evidence type="ECO:0000256" key="2">
    <source>
        <dbReference type="SAM" id="Phobius"/>
    </source>
</evidence>
<protein>
    <submittedName>
        <fullName evidence="3">Uncharacterized protein</fullName>
    </submittedName>
</protein>